<organism evidence="4 5">
    <name type="scientific">Colletotrichum noveboracense</name>
    <dbReference type="NCBI Taxonomy" id="2664923"/>
    <lineage>
        <taxon>Eukaryota</taxon>
        <taxon>Fungi</taxon>
        <taxon>Dikarya</taxon>
        <taxon>Ascomycota</taxon>
        <taxon>Pezizomycotina</taxon>
        <taxon>Sordariomycetes</taxon>
        <taxon>Hypocreomycetidae</taxon>
        <taxon>Glomerellales</taxon>
        <taxon>Glomerellaceae</taxon>
        <taxon>Colletotrichum</taxon>
        <taxon>Colletotrichum gloeosporioides species complex</taxon>
    </lineage>
</organism>
<proteinExistence type="predicted"/>
<keyword evidence="1" id="KW-0210">Decarboxylase</keyword>
<reference evidence="4" key="1">
    <citation type="submission" date="2022-08" db="EMBL/GenBank/DDBJ databases">
        <authorList>
            <person name="Giroux E."/>
            <person name="Giroux E."/>
        </authorList>
    </citation>
    <scope>NUCLEOTIDE SEQUENCE</scope>
    <source>
        <strain evidence="4">H1091258</strain>
    </source>
</reference>
<name>A0A9W4RXN0_9PEZI</name>
<dbReference type="EMBL" id="CAMGZC010000663">
    <property type="protein sequence ID" value="CAI0649206.1"/>
    <property type="molecule type" value="Genomic_DNA"/>
</dbReference>
<dbReference type="GO" id="GO:0005739">
    <property type="term" value="C:mitochondrion"/>
    <property type="evidence" value="ECO:0007669"/>
    <property type="project" value="TreeGrafter"/>
</dbReference>
<dbReference type="InterPro" id="IPR022237">
    <property type="entry name" value="PsiD-like"/>
</dbReference>
<evidence type="ECO:0000313" key="4">
    <source>
        <dbReference type="EMBL" id="CAI0649206.1"/>
    </source>
</evidence>
<evidence type="ECO:0000256" key="1">
    <source>
        <dbReference type="ARBA" id="ARBA00022793"/>
    </source>
</evidence>
<dbReference type="Proteomes" id="UP001152533">
    <property type="component" value="Unassembled WGS sequence"/>
</dbReference>
<sequence>MAIHSKEKAIHHHHRPLGFWPPGHRKRVLQWVASKAEEVKRADDVPLDPTLVAFQRVVSDTPFLKERANKMFTESSKHFDPTERPSITNFNQFLHVVNSIITTGPPFYDRDETAMGLLGFPINAVLDWPMGTLSGVEFWLHSAANSSFKCVLNTWGSWLKSNESQSGLKDWLSPDALGLLANAALGKDFSSIFECDPSQPYYGFDSWDDFFTREFKEGQRPVFRPDFQPFADGDPDPSLFITNALYQAFLSAKSYHRWHAPVSGKVVNIEQVPGTYYAENYFEGLAGNPNDPDPAAPNYSQPYISAVATRGIIYIEAENSKIGLMAIVFIGMAEVSSCEFTVKPGDAIQQGQRIGMFHFGGSSHCMVFRPGVEMTFEPPPKDWNMETEKNNKVNSLLAKIH</sequence>
<dbReference type="Pfam" id="PF02666">
    <property type="entry name" value="PS_Dcarbxylase"/>
    <property type="match status" value="1"/>
</dbReference>
<dbReference type="PANTHER" id="PTHR10067">
    <property type="entry name" value="PHOSPHATIDYLSERINE DECARBOXYLASE"/>
    <property type="match status" value="1"/>
</dbReference>
<feature type="domain" description="L-tryptophan decarboxylase PsiD-like" evidence="3">
    <location>
        <begin position="49"/>
        <end position="177"/>
    </location>
</feature>
<dbReference type="AlphaFoldDB" id="A0A9W4RXN0"/>
<evidence type="ECO:0000256" key="2">
    <source>
        <dbReference type="ARBA" id="ARBA00023239"/>
    </source>
</evidence>
<dbReference type="InterPro" id="IPR003817">
    <property type="entry name" value="PS_Dcarbxylase"/>
</dbReference>
<evidence type="ECO:0000313" key="5">
    <source>
        <dbReference type="Proteomes" id="UP001152533"/>
    </source>
</evidence>
<keyword evidence="5" id="KW-1185">Reference proteome</keyword>
<dbReference type="GO" id="GO:0006646">
    <property type="term" value="P:phosphatidylethanolamine biosynthetic process"/>
    <property type="evidence" value="ECO:0007669"/>
    <property type="project" value="TreeGrafter"/>
</dbReference>
<evidence type="ECO:0000259" key="3">
    <source>
        <dbReference type="Pfam" id="PF12588"/>
    </source>
</evidence>
<dbReference type="Pfam" id="PF12588">
    <property type="entry name" value="PSDC"/>
    <property type="match status" value="1"/>
</dbReference>
<dbReference type="PANTHER" id="PTHR10067:SF9">
    <property type="entry name" value="PHOSPHATIDYLSERINE DECARBOXYLASE FAMILY PROTEIN (AFU_ORTHOLOGUE AFUA_7G01730)"/>
    <property type="match status" value="1"/>
</dbReference>
<keyword evidence="2" id="KW-0456">Lyase</keyword>
<protein>
    <recommendedName>
        <fullName evidence="3">L-tryptophan decarboxylase PsiD-like domain-containing protein</fullName>
    </recommendedName>
</protein>
<gene>
    <name evidence="4" type="ORF">CGXH109_LOCUS83567</name>
</gene>
<accession>A0A9W4RXN0</accession>
<comment type="caution">
    <text evidence="4">The sequence shown here is derived from an EMBL/GenBank/DDBJ whole genome shotgun (WGS) entry which is preliminary data.</text>
</comment>
<dbReference type="GO" id="GO:0004609">
    <property type="term" value="F:phosphatidylserine decarboxylase activity"/>
    <property type="evidence" value="ECO:0007669"/>
    <property type="project" value="InterPro"/>
</dbReference>